<proteinExistence type="predicted"/>
<dbReference type="Pfam" id="PF24081">
    <property type="entry name" value="PH_SLA1"/>
    <property type="match status" value="1"/>
</dbReference>
<evidence type="ECO:0000259" key="4">
    <source>
        <dbReference type="PROSITE" id="PS50002"/>
    </source>
</evidence>
<dbReference type="Gene3D" id="2.30.30.40">
    <property type="entry name" value="SH3 Domains"/>
    <property type="match status" value="3"/>
</dbReference>
<dbReference type="InterPro" id="IPR035800">
    <property type="entry name" value="Sla1_SH3_1"/>
</dbReference>
<dbReference type="PROSITE" id="PS50002">
    <property type="entry name" value="SH3"/>
    <property type="match status" value="3"/>
</dbReference>
<dbReference type="InterPro" id="IPR050384">
    <property type="entry name" value="Endophilin_SH3RF"/>
</dbReference>
<dbReference type="PRINTS" id="PR00452">
    <property type="entry name" value="SH3DOMAIN"/>
</dbReference>
<accession>M2R8X0</accession>
<sequence length="429" mass="47639">MAAEPEAYLAVLKASYDYEPQPDAEEELAIKENQLLFLLERTDDDWWKVKVKTDSQDEEGASGLIPAAYVEPAEHISVVKALYDYEAQQPTELNLKEDEVLYVYVKDDDWLLVRSESQDDRIGYVPGNYVEEVSPLPPRLHPPTDYPPRPVSVYVDPADRVAATKAQADDIKTWHVSEVDKKGKKKKGTLGIGNGAIFFASESDKTPVQKWQTSAVGSIKTEKHKHVYIEIGGDEPISLHYHAGSRDVAESIIAKLEASRALAGGSAAAGGAEDVPERPRSSAQKSVHFDVGEPEIIPPREPSIDGDEDVAHEEPAYEEPAYEEPVLEEPAVEDGEAAVVLYDFSADGEDELSVQEGETLHVLERDGDEWWKCRNAHGAEGVVPASYVEVIPRCHMLRAEFTAYTFHSWLPVQAQAQARMPRLLLLDEK</sequence>
<reference evidence="5 6" key="1">
    <citation type="journal article" date="2012" name="Proc. Natl. Acad. Sci. U.S.A.">
        <title>Comparative genomics of Ceriporiopsis subvermispora and Phanerochaete chrysosporium provide insight into selective ligninolysis.</title>
        <authorList>
            <person name="Fernandez-Fueyo E."/>
            <person name="Ruiz-Duenas F.J."/>
            <person name="Ferreira P."/>
            <person name="Floudas D."/>
            <person name="Hibbett D.S."/>
            <person name="Canessa P."/>
            <person name="Larrondo L.F."/>
            <person name="James T.Y."/>
            <person name="Seelenfreund D."/>
            <person name="Lobos S."/>
            <person name="Polanco R."/>
            <person name="Tello M."/>
            <person name="Honda Y."/>
            <person name="Watanabe T."/>
            <person name="Watanabe T."/>
            <person name="Ryu J.S."/>
            <person name="Kubicek C.P."/>
            <person name="Schmoll M."/>
            <person name="Gaskell J."/>
            <person name="Hammel K.E."/>
            <person name="St John F.J."/>
            <person name="Vanden Wymelenberg A."/>
            <person name="Sabat G."/>
            <person name="Splinter BonDurant S."/>
            <person name="Syed K."/>
            <person name="Yadav J.S."/>
            <person name="Doddapaneni H."/>
            <person name="Subramanian V."/>
            <person name="Lavin J.L."/>
            <person name="Oguiza J.A."/>
            <person name="Perez G."/>
            <person name="Pisabarro A.G."/>
            <person name="Ramirez L."/>
            <person name="Santoyo F."/>
            <person name="Master E."/>
            <person name="Coutinho P.M."/>
            <person name="Henrissat B."/>
            <person name="Lombard V."/>
            <person name="Magnuson J.K."/>
            <person name="Kuees U."/>
            <person name="Hori C."/>
            <person name="Igarashi K."/>
            <person name="Samejima M."/>
            <person name="Held B.W."/>
            <person name="Barry K.W."/>
            <person name="LaButti K.M."/>
            <person name="Lapidus A."/>
            <person name="Lindquist E.A."/>
            <person name="Lucas S.M."/>
            <person name="Riley R."/>
            <person name="Salamov A.A."/>
            <person name="Hoffmeister D."/>
            <person name="Schwenk D."/>
            <person name="Hadar Y."/>
            <person name="Yarden O."/>
            <person name="de Vries R.P."/>
            <person name="Wiebenga A."/>
            <person name="Stenlid J."/>
            <person name="Eastwood D."/>
            <person name="Grigoriev I.V."/>
            <person name="Berka R.M."/>
            <person name="Blanchette R.A."/>
            <person name="Kersten P."/>
            <person name="Martinez A.T."/>
            <person name="Vicuna R."/>
            <person name="Cullen D."/>
        </authorList>
    </citation>
    <scope>NUCLEOTIDE SEQUENCE [LARGE SCALE GENOMIC DNA]</scope>
    <source>
        <strain evidence="5 6">B</strain>
    </source>
</reference>
<keyword evidence="6" id="KW-1185">Reference proteome</keyword>
<dbReference type="InterPro" id="IPR056996">
    <property type="entry name" value="PH_SLA1"/>
</dbReference>
<dbReference type="InterPro" id="IPR001452">
    <property type="entry name" value="SH3_domain"/>
</dbReference>
<feature type="region of interest" description="Disordered" evidence="3">
    <location>
        <begin position="265"/>
        <end position="324"/>
    </location>
</feature>
<dbReference type="HOGENOM" id="CLU_720727_0_0_1"/>
<keyword evidence="1 2" id="KW-0728">SH3 domain</keyword>
<feature type="domain" description="SH3" evidence="4">
    <location>
        <begin position="7"/>
        <end position="72"/>
    </location>
</feature>
<feature type="compositionally biased region" description="Acidic residues" evidence="3">
    <location>
        <begin position="304"/>
        <end position="324"/>
    </location>
</feature>
<dbReference type="CDD" id="cd00174">
    <property type="entry name" value="SH3"/>
    <property type="match status" value="2"/>
</dbReference>
<protein>
    <recommendedName>
        <fullName evidence="4">SH3 domain-containing protein</fullName>
    </recommendedName>
</protein>
<dbReference type="AlphaFoldDB" id="M2R8X0"/>
<evidence type="ECO:0000313" key="6">
    <source>
        <dbReference type="Proteomes" id="UP000016930"/>
    </source>
</evidence>
<evidence type="ECO:0000256" key="3">
    <source>
        <dbReference type="SAM" id="MobiDB-lite"/>
    </source>
</evidence>
<dbReference type="Pfam" id="PF14604">
    <property type="entry name" value="SH3_9"/>
    <property type="match status" value="1"/>
</dbReference>
<dbReference type="STRING" id="914234.M2R8X0"/>
<name>M2R8X0_CERS8</name>
<dbReference type="PANTHER" id="PTHR14167">
    <property type="entry name" value="SH3 DOMAIN-CONTAINING"/>
    <property type="match status" value="1"/>
</dbReference>
<gene>
    <name evidence="5" type="ORF">CERSUDRAFT_44023</name>
</gene>
<evidence type="ECO:0000256" key="1">
    <source>
        <dbReference type="ARBA" id="ARBA00022443"/>
    </source>
</evidence>
<dbReference type="Proteomes" id="UP000016930">
    <property type="component" value="Unassembled WGS sequence"/>
</dbReference>
<dbReference type="OrthoDB" id="5971719at2759"/>
<dbReference type="InterPro" id="IPR036028">
    <property type="entry name" value="SH3-like_dom_sf"/>
</dbReference>
<dbReference type="CDD" id="cd11773">
    <property type="entry name" value="SH3_Sla1p_1"/>
    <property type="match status" value="1"/>
</dbReference>
<dbReference type="EMBL" id="KB445792">
    <property type="protein sequence ID" value="EMD40860.1"/>
    <property type="molecule type" value="Genomic_DNA"/>
</dbReference>
<dbReference type="SUPFAM" id="SSF50044">
    <property type="entry name" value="SH3-domain"/>
    <property type="match status" value="3"/>
</dbReference>
<feature type="domain" description="SH3" evidence="4">
    <location>
        <begin position="74"/>
        <end position="135"/>
    </location>
</feature>
<dbReference type="SMART" id="SM00326">
    <property type="entry name" value="SH3"/>
    <property type="match status" value="3"/>
</dbReference>
<evidence type="ECO:0000256" key="2">
    <source>
        <dbReference type="PROSITE-ProRule" id="PRU00192"/>
    </source>
</evidence>
<feature type="domain" description="SH3" evidence="4">
    <location>
        <begin position="333"/>
        <end position="393"/>
    </location>
</feature>
<organism evidence="5 6">
    <name type="scientific">Ceriporiopsis subvermispora (strain B)</name>
    <name type="common">White-rot fungus</name>
    <name type="synonym">Gelatoporia subvermispora</name>
    <dbReference type="NCBI Taxonomy" id="914234"/>
    <lineage>
        <taxon>Eukaryota</taxon>
        <taxon>Fungi</taxon>
        <taxon>Dikarya</taxon>
        <taxon>Basidiomycota</taxon>
        <taxon>Agaricomycotina</taxon>
        <taxon>Agaricomycetes</taxon>
        <taxon>Polyporales</taxon>
        <taxon>Gelatoporiaceae</taxon>
        <taxon>Gelatoporia</taxon>
    </lineage>
</organism>
<evidence type="ECO:0000313" key="5">
    <source>
        <dbReference type="EMBL" id="EMD40860.1"/>
    </source>
</evidence>
<dbReference type="Pfam" id="PF00018">
    <property type="entry name" value="SH3_1"/>
    <property type="match status" value="2"/>
</dbReference>